<dbReference type="Pfam" id="PF13229">
    <property type="entry name" value="Beta_helix"/>
    <property type="match status" value="1"/>
</dbReference>
<proteinExistence type="predicted"/>
<dbReference type="InterPro" id="IPR022388">
    <property type="entry name" value="CHP03808"/>
</dbReference>
<evidence type="ECO:0000313" key="2">
    <source>
        <dbReference type="EMBL" id="MDJ1159237.1"/>
    </source>
</evidence>
<dbReference type="SMART" id="SM00710">
    <property type="entry name" value="PbH1"/>
    <property type="match status" value="6"/>
</dbReference>
<dbReference type="NCBIfam" id="TIGR03808">
    <property type="entry name" value="RR_plus_rpt_1"/>
    <property type="match status" value="1"/>
</dbReference>
<dbReference type="SUPFAM" id="SSF51126">
    <property type="entry name" value="Pectin lyase-like"/>
    <property type="match status" value="1"/>
</dbReference>
<dbReference type="EMBL" id="JASJEV010000008">
    <property type="protein sequence ID" value="MDJ1159237.1"/>
    <property type="molecule type" value="Genomic_DNA"/>
</dbReference>
<dbReference type="Proteomes" id="UP001321492">
    <property type="component" value="Unassembled WGS sequence"/>
</dbReference>
<comment type="caution">
    <text evidence="2">The sequence shown here is derived from an EMBL/GenBank/DDBJ whole genome shotgun (WGS) entry which is preliminary data.</text>
</comment>
<evidence type="ECO:0000259" key="1">
    <source>
        <dbReference type="Pfam" id="PF13229"/>
    </source>
</evidence>
<feature type="domain" description="Right handed beta helix" evidence="1">
    <location>
        <begin position="117"/>
        <end position="197"/>
    </location>
</feature>
<name>A0ABT7AIP2_9HYPH</name>
<keyword evidence="3" id="KW-1185">Reference proteome</keyword>
<evidence type="ECO:0000313" key="3">
    <source>
        <dbReference type="Proteomes" id="UP001321492"/>
    </source>
</evidence>
<organism evidence="2 3">
    <name type="scientific">Chelatococcus albus</name>
    <dbReference type="NCBI Taxonomy" id="3047466"/>
    <lineage>
        <taxon>Bacteria</taxon>
        <taxon>Pseudomonadati</taxon>
        <taxon>Pseudomonadota</taxon>
        <taxon>Alphaproteobacteria</taxon>
        <taxon>Hyphomicrobiales</taxon>
        <taxon>Chelatococcaceae</taxon>
        <taxon>Chelatococcus</taxon>
    </lineage>
</organism>
<dbReference type="Gene3D" id="2.160.20.10">
    <property type="entry name" value="Single-stranded right-handed beta-helix, Pectin lyase-like"/>
    <property type="match status" value="1"/>
</dbReference>
<gene>
    <name evidence="2" type="ORF">QNA08_13435</name>
</gene>
<dbReference type="InterPro" id="IPR012334">
    <property type="entry name" value="Pectin_lyas_fold"/>
</dbReference>
<dbReference type="RefSeq" id="WP_283741239.1">
    <property type="nucleotide sequence ID" value="NZ_JASJEV010000008.1"/>
</dbReference>
<dbReference type="InterPro" id="IPR011050">
    <property type="entry name" value="Pectin_lyase_fold/virulence"/>
</dbReference>
<dbReference type="InterPro" id="IPR039448">
    <property type="entry name" value="Beta_helix"/>
</dbReference>
<dbReference type="InterPro" id="IPR006626">
    <property type="entry name" value="PbH1"/>
</dbReference>
<sequence>MPTSTSLNAFDFGMIANSGTDQTANFQNAIDQAGAQGKPLYIPAGVYNVNTVGLSQTLEIYATKGSALFVPAGGSMSLRVAPAGAGRVANVVLRGLSFDGASQNPSSVPNAVVDCSRADRLLIADCEVRNAKAKGIALDGCQGVVRNNVASNCYDYAIFSYDGAGVAIEGNTLLDNANNGIGVWRGSLGEDGTVIRGNRVQRTRNELGGTGQYGNGIVGFRAGNVIAVDNFVTDSAFSAIRYNSVSNGHIACNECLRSREAAIWVEAPGPNDRYEGGIVSGNTVKDCGAGILAVNVNFGGRRVVVVGNQIVAARAGSFQTSQDGQTFTYTVPGRGVHGEGDVLVTGNIVEDVDDWGVVLVPVNFDPSTVGAQKILAQATDNMLKRCAGGIGFVQSDTIYGRAFVGGNVVGEFRPSTKFAAICAVNYDGSNNDVSRVSGAADLGNATSSPYPNVAVDRNFSFT</sequence>
<accession>A0ABT7AIP2</accession>
<protein>
    <submittedName>
        <fullName evidence="2">TIGR03808 family TAT-translocated repetitive protein</fullName>
    </submittedName>
</protein>
<reference evidence="2 3" key="1">
    <citation type="submission" date="2023-05" db="EMBL/GenBank/DDBJ databases">
        <title>Chelatococcus sp. nov., a moderately thermophilic bacterium isolated from hot spring microbial mat.</title>
        <authorList>
            <person name="Hu C.-J."/>
            <person name="Li W.-J."/>
        </authorList>
    </citation>
    <scope>NUCLEOTIDE SEQUENCE [LARGE SCALE GENOMIC DNA]</scope>
    <source>
        <strain evidence="2 3">SYSU G07232</strain>
    </source>
</reference>